<organism evidence="1 2">
    <name type="scientific">Paraburkholderia domus</name>
    <dbReference type="NCBI Taxonomy" id="2793075"/>
    <lineage>
        <taxon>Bacteria</taxon>
        <taxon>Pseudomonadati</taxon>
        <taxon>Pseudomonadota</taxon>
        <taxon>Betaproteobacteria</taxon>
        <taxon>Burkholderiales</taxon>
        <taxon>Burkholderiaceae</taxon>
        <taxon>Paraburkholderia</taxon>
    </lineage>
</organism>
<dbReference type="AlphaFoldDB" id="A0A9N8MQ54"/>
<name>A0A9N8MQ54_9BURK</name>
<sequence length="285" mass="33936">MFVRRAMQEMDYDLLTHFFERDLGGKHYFNWKNFHDPLGCEPSNHQAICFEENEECLGIMYSRNYEFRINNRELAVNLLGDLGVDKRCKSRNVIINLFRHAYNNKSDLVMCFSDARKILTYEKIFHKYFTPRTQIIDYTEVTCQPQPVESRTLTELHHIPDYVWRNHLGRKRDQRTSNYLGSHPLYQKIHYLRDEEKYLTVGITEEYAEVIDISDTTASHFTWGLGVAALFRKNCRVLLHSKHAPRIIENMPVLLEKPVYMLVGYLTDLPILDRDRVWIGRIDRR</sequence>
<dbReference type="EMBL" id="CAJNAS010000006">
    <property type="protein sequence ID" value="CAE6886317.1"/>
    <property type="molecule type" value="Genomic_DNA"/>
</dbReference>
<gene>
    <name evidence="1" type="ORF">R70211_02430</name>
</gene>
<comment type="caution">
    <text evidence="1">The sequence shown here is derived from an EMBL/GenBank/DDBJ whole genome shotgun (WGS) entry which is preliminary data.</text>
</comment>
<reference evidence="1" key="1">
    <citation type="submission" date="2021-02" db="EMBL/GenBank/DDBJ databases">
        <authorList>
            <person name="Vanwijnsberghe S."/>
        </authorList>
    </citation>
    <scope>NUCLEOTIDE SEQUENCE</scope>
    <source>
        <strain evidence="1">R-70211</strain>
    </source>
</reference>
<protein>
    <submittedName>
        <fullName evidence="1">Uncharacterized protein</fullName>
    </submittedName>
</protein>
<accession>A0A9N8MQ54</accession>
<dbReference type="Proteomes" id="UP000675121">
    <property type="component" value="Unassembled WGS sequence"/>
</dbReference>
<evidence type="ECO:0000313" key="2">
    <source>
        <dbReference type="Proteomes" id="UP000675121"/>
    </source>
</evidence>
<evidence type="ECO:0000313" key="1">
    <source>
        <dbReference type="EMBL" id="CAE6886317.1"/>
    </source>
</evidence>
<proteinExistence type="predicted"/>
<keyword evidence="2" id="KW-1185">Reference proteome</keyword>